<comment type="caution">
    <text evidence="8">The sequence shown here is derived from an EMBL/GenBank/DDBJ whole genome shotgun (WGS) entry which is preliminary data.</text>
</comment>
<evidence type="ECO:0000313" key="8">
    <source>
        <dbReference type="EMBL" id="CAH3149683.1"/>
    </source>
</evidence>
<evidence type="ECO:0000256" key="2">
    <source>
        <dbReference type="ARBA" id="ARBA00005869"/>
    </source>
</evidence>
<comment type="cofactor">
    <cofactor evidence="6">
        <name>FAD</name>
        <dbReference type="ChEBI" id="CHEBI:57692"/>
    </cofactor>
</comment>
<comment type="pathway">
    <text evidence="1">Amino-acid degradation; L-proline degradation into L-glutamate; L-glutamate from L-proline: step 1/2.</text>
</comment>
<evidence type="ECO:0000256" key="6">
    <source>
        <dbReference type="RuleBase" id="RU364054"/>
    </source>
</evidence>
<dbReference type="InterPro" id="IPR029041">
    <property type="entry name" value="FAD-linked_oxidoreductase-like"/>
</dbReference>
<keyword evidence="6" id="KW-0285">Flavoprotein</keyword>
<dbReference type="PANTHER" id="PTHR13914">
    <property type="entry name" value="PROLINE OXIDASE"/>
    <property type="match status" value="1"/>
</dbReference>
<keyword evidence="3" id="KW-0106">Calcium</keyword>
<protein>
    <recommendedName>
        <fullName evidence="6">Proline dehydrogenase</fullName>
        <ecNumber evidence="6">1.5.5.2</ecNumber>
    </recommendedName>
</protein>
<comment type="function">
    <text evidence="6">Converts proline to delta-1-pyrroline-5-carboxylate.</text>
</comment>
<proteinExistence type="inferred from homology"/>
<keyword evidence="6" id="KW-0274">FAD</keyword>
<dbReference type="EMBL" id="CALNXK010000087">
    <property type="protein sequence ID" value="CAH3149683.1"/>
    <property type="molecule type" value="Genomic_DNA"/>
</dbReference>
<comment type="similarity">
    <text evidence="2 6">Belongs to the proline oxidase family.</text>
</comment>
<evidence type="ECO:0000256" key="1">
    <source>
        <dbReference type="ARBA" id="ARBA00004739"/>
    </source>
</evidence>
<accession>A0ABN8PVI3</accession>
<dbReference type="InterPro" id="IPR015659">
    <property type="entry name" value="Proline_oxidase"/>
</dbReference>
<dbReference type="Pfam" id="PF01619">
    <property type="entry name" value="Pro_dh"/>
    <property type="match status" value="1"/>
</dbReference>
<dbReference type="InterPro" id="IPR011992">
    <property type="entry name" value="EF-hand-dom_pair"/>
</dbReference>
<dbReference type="InterPro" id="IPR002048">
    <property type="entry name" value="EF_hand_dom"/>
</dbReference>
<dbReference type="PROSITE" id="PS50222">
    <property type="entry name" value="EF_HAND_2"/>
    <property type="match status" value="1"/>
</dbReference>
<keyword evidence="5 6" id="KW-0642">Proline metabolism</keyword>
<name>A0ABN8PVI3_9CNID</name>
<evidence type="ECO:0000313" key="9">
    <source>
        <dbReference type="Proteomes" id="UP001159405"/>
    </source>
</evidence>
<dbReference type="InterPro" id="IPR018247">
    <property type="entry name" value="EF_Hand_1_Ca_BS"/>
</dbReference>
<gene>
    <name evidence="8" type="ORF">PLOB_00047432</name>
</gene>
<sequence length="621" mass="70451">MARRIVCTRTLRSKILFDGGPYNTIRSFVKRNSSHDSVASVTAATDPFKAANNDEIAGSSPHTQTTHSGFSFDDAESAYQSKTSWEIVRALAIFRLCSYDFLVNKNKELLNLGQKVLGKQLFRRLMKASFYGHFVAGEDQEAIKPVIKNLEKFGVGAILDYSVEEDLSENETKSHVDANSCETLDPSDEHARYKPHAEFADRRKGVYSARTYFYEGEAECDKRVETFLKCIDAAGEASSDGFAAIKVTALGRPQILMRISEILNQTQYFFDCLASDSVKMNKIGNIVARDKFFEGLEKLGVEMSPDEADRIFDLIDTNKSGDIDVIEWHEFLTPQLKLSQLFKAKPQGDEETGRPIISVLEDEELHQMNNMSERLTTLAEHAVKRGVRLMVDAEQTYFQPAIRHLTLELMRHFNKDSPLVLNTYQCYLKDTYSKIQTDMELARREGYMFGAKLVRGAYMEQERLRASSLGYEDPIHPSYKATSKCFDEVMNAVLEETKRGNANVLIATHNENSIQVAVKRMHELGILPKEKKVFFGQLFGMSDPISFTLGNEGYAVYKYVPFGPVEDVLPYLTRRAMENKGLLKGVLKERRLLWDELKRRIRDGQLMHDPALAQVGSSSRM</sequence>
<dbReference type="EC" id="1.5.5.2" evidence="6"/>
<dbReference type="SUPFAM" id="SSF47473">
    <property type="entry name" value="EF-hand"/>
    <property type="match status" value="1"/>
</dbReference>
<dbReference type="SUPFAM" id="SSF51730">
    <property type="entry name" value="FAD-linked oxidoreductase"/>
    <property type="match status" value="1"/>
</dbReference>
<reference evidence="8 9" key="1">
    <citation type="submission" date="2022-05" db="EMBL/GenBank/DDBJ databases">
        <authorList>
            <consortium name="Genoscope - CEA"/>
            <person name="William W."/>
        </authorList>
    </citation>
    <scope>NUCLEOTIDE SEQUENCE [LARGE SCALE GENOMIC DNA]</scope>
</reference>
<keyword evidence="4 6" id="KW-0560">Oxidoreductase</keyword>
<dbReference type="Proteomes" id="UP001159405">
    <property type="component" value="Unassembled WGS sequence"/>
</dbReference>
<feature type="domain" description="EF-hand" evidence="7">
    <location>
        <begin position="303"/>
        <end position="338"/>
    </location>
</feature>
<organism evidence="8 9">
    <name type="scientific">Porites lobata</name>
    <dbReference type="NCBI Taxonomy" id="104759"/>
    <lineage>
        <taxon>Eukaryota</taxon>
        <taxon>Metazoa</taxon>
        <taxon>Cnidaria</taxon>
        <taxon>Anthozoa</taxon>
        <taxon>Hexacorallia</taxon>
        <taxon>Scleractinia</taxon>
        <taxon>Fungiina</taxon>
        <taxon>Poritidae</taxon>
        <taxon>Porites</taxon>
    </lineage>
</organism>
<keyword evidence="9" id="KW-1185">Reference proteome</keyword>
<evidence type="ECO:0000259" key="7">
    <source>
        <dbReference type="PROSITE" id="PS50222"/>
    </source>
</evidence>
<evidence type="ECO:0000256" key="5">
    <source>
        <dbReference type="ARBA" id="ARBA00023062"/>
    </source>
</evidence>
<comment type="catalytic activity">
    <reaction evidence="6">
        <text>L-proline + a quinone = (S)-1-pyrroline-5-carboxylate + a quinol + H(+)</text>
        <dbReference type="Rhea" id="RHEA:23784"/>
        <dbReference type="ChEBI" id="CHEBI:15378"/>
        <dbReference type="ChEBI" id="CHEBI:17388"/>
        <dbReference type="ChEBI" id="CHEBI:24646"/>
        <dbReference type="ChEBI" id="CHEBI:60039"/>
        <dbReference type="ChEBI" id="CHEBI:132124"/>
        <dbReference type="EC" id="1.5.5.2"/>
    </reaction>
</comment>
<dbReference type="PROSITE" id="PS00018">
    <property type="entry name" value="EF_HAND_1"/>
    <property type="match status" value="1"/>
</dbReference>
<dbReference type="Gene3D" id="3.20.20.220">
    <property type="match status" value="2"/>
</dbReference>
<dbReference type="InterPro" id="IPR002872">
    <property type="entry name" value="Proline_DH_dom"/>
</dbReference>
<evidence type="ECO:0000256" key="4">
    <source>
        <dbReference type="ARBA" id="ARBA00023002"/>
    </source>
</evidence>
<evidence type="ECO:0000256" key="3">
    <source>
        <dbReference type="ARBA" id="ARBA00022837"/>
    </source>
</evidence>
<dbReference type="PANTHER" id="PTHR13914:SF0">
    <property type="entry name" value="PROLINE DEHYDROGENASE 1, MITOCHONDRIAL"/>
    <property type="match status" value="1"/>
</dbReference>